<dbReference type="GO" id="GO:0005829">
    <property type="term" value="C:cytosol"/>
    <property type="evidence" value="ECO:0007669"/>
    <property type="project" value="TreeGrafter"/>
</dbReference>
<dbReference type="PANTHER" id="PTHR22893:SF91">
    <property type="entry name" value="NADPH DEHYDROGENASE 2-RELATED"/>
    <property type="match status" value="1"/>
</dbReference>
<evidence type="ECO:0000256" key="1">
    <source>
        <dbReference type="ARBA" id="ARBA00001917"/>
    </source>
</evidence>
<dbReference type="InterPro" id="IPR045247">
    <property type="entry name" value="Oye-like"/>
</dbReference>
<dbReference type="OrthoDB" id="8985337at2"/>
<sequence>MNEEKAVTQNNRDLYSPATVAGHRLQNRIVMAPMTRNRAIENLPNALMAEYYAQRALAGLIITEGTSPSPEGLGYPRIPGLFSEAQVAGWKGVTGAVHSRGAKIFVQFMHTGRIGHPHNLPQGAQVLAPSAIAAAGEIYTDRAGMQPHPAPRAMSLDDIARTRQDFVKAAQNAIAAGFDGVELHGANGYLLEQFIRPTSNQRSDDYGGPIENRARFVLEVARATAEAIGASRVGIRLSPYGVFNDMPPYAEMEADYTYLAEQLGKLGLAYLHIVDHSAMGAPAVPEQIKQAMRAAFGGPVILVGAYDAQRAQDDLNAGRADLIAVGCDFLANPDLPARWQQGLALNAPDFDTFYTPGEKGYTDYPTRAA</sequence>
<dbReference type="GO" id="GO:0010181">
    <property type="term" value="F:FMN binding"/>
    <property type="evidence" value="ECO:0007669"/>
    <property type="project" value="InterPro"/>
</dbReference>
<proteinExistence type="inferred from homology"/>
<dbReference type="EMBL" id="SDKK01000002">
    <property type="protein sequence ID" value="TYC61579.1"/>
    <property type="molecule type" value="Genomic_DNA"/>
</dbReference>
<keyword evidence="3" id="KW-0560">Oxidoreductase</keyword>
<dbReference type="CDD" id="cd02933">
    <property type="entry name" value="OYE_like_FMN"/>
    <property type="match status" value="1"/>
</dbReference>
<dbReference type="Proteomes" id="UP000389128">
    <property type="component" value="Unassembled WGS sequence"/>
</dbReference>
<evidence type="ECO:0000256" key="3">
    <source>
        <dbReference type="ARBA" id="ARBA00023002"/>
    </source>
</evidence>
<protein>
    <submittedName>
        <fullName evidence="5">Alkene reductase</fullName>
    </submittedName>
</protein>
<dbReference type="InterPro" id="IPR001155">
    <property type="entry name" value="OxRdtase_FMN_N"/>
</dbReference>
<reference evidence="5 6" key="1">
    <citation type="submission" date="2019-01" db="EMBL/GenBank/DDBJ databases">
        <title>Zoogloea oleivorans genome sequencing and assembly.</title>
        <authorList>
            <person name="Tancsics A."/>
            <person name="Farkas M."/>
            <person name="Kriszt B."/>
            <person name="Maroti G."/>
            <person name="Horvath B."/>
        </authorList>
    </citation>
    <scope>NUCLEOTIDE SEQUENCE [LARGE SCALE GENOMIC DNA]</scope>
    <source>
        <strain evidence="5 6">Buc</strain>
    </source>
</reference>
<evidence type="ECO:0000313" key="6">
    <source>
        <dbReference type="Proteomes" id="UP000389128"/>
    </source>
</evidence>
<dbReference type="AlphaFoldDB" id="A0A6C2D7L8"/>
<dbReference type="SUPFAM" id="SSF51395">
    <property type="entry name" value="FMN-linked oxidoreductases"/>
    <property type="match status" value="1"/>
</dbReference>
<comment type="similarity">
    <text evidence="2">Belongs to the NADH:flavin oxidoreductase/NADH oxidase family.</text>
</comment>
<dbReference type="Gene3D" id="3.20.20.70">
    <property type="entry name" value="Aldolase class I"/>
    <property type="match status" value="1"/>
</dbReference>
<comment type="caution">
    <text evidence="5">The sequence shown here is derived from an EMBL/GenBank/DDBJ whole genome shotgun (WGS) entry which is preliminary data.</text>
</comment>
<feature type="domain" description="NADH:flavin oxidoreductase/NADH oxidase N-terminal" evidence="4">
    <location>
        <begin position="13"/>
        <end position="346"/>
    </location>
</feature>
<name>A0A6C2D7L8_9RHOO</name>
<accession>A0A6C2D7L8</accession>
<evidence type="ECO:0000256" key="2">
    <source>
        <dbReference type="ARBA" id="ARBA00005979"/>
    </source>
</evidence>
<keyword evidence="6" id="KW-1185">Reference proteome</keyword>
<dbReference type="InterPro" id="IPR013785">
    <property type="entry name" value="Aldolase_TIM"/>
</dbReference>
<dbReference type="PANTHER" id="PTHR22893">
    <property type="entry name" value="NADH OXIDOREDUCTASE-RELATED"/>
    <property type="match status" value="1"/>
</dbReference>
<comment type="cofactor">
    <cofactor evidence="1">
        <name>FMN</name>
        <dbReference type="ChEBI" id="CHEBI:58210"/>
    </cofactor>
</comment>
<dbReference type="Pfam" id="PF00724">
    <property type="entry name" value="Oxidored_FMN"/>
    <property type="match status" value="1"/>
</dbReference>
<evidence type="ECO:0000313" key="5">
    <source>
        <dbReference type="EMBL" id="TYC61579.1"/>
    </source>
</evidence>
<gene>
    <name evidence="5" type="ORF">ETQ85_02665</name>
</gene>
<dbReference type="FunFam" id="3.20.20.70:FF:000059">
    <property type="entry name" value="N-ethylmaleimide reductase, FMN-linked"/>
    <property type="match status" value="1"/>
</dbReference>
<organism evidence="5 6">
    <name type="scientific">Zoogloea oleivorans</name>
    <dbReference type="NCBI Taxonomy" id="1552750"/>
    <lineage>
        <taxon>Bacteria</taxon>
        <taxon>Pseudomonadati</taxon>
        <taxon>Pseudomonadota</taxon>
        <taxon>Betaproteobacteria</taxon>
        <taxon>Rhodocyclales</taxon>
        <taxon>Zoogloeaceae</taxon>
        <taxon>Zoogloea</taxon>
    </lineage>
</organism>
<dbReference type="GO" id="GO:0016628">
    <property type="term" value="F:oxidoreductase activity, acting on the CH-CH group of donors, NAD or NADP as acceptor"/>
    <property type="evidence" value="ECO:0007669"/>
    <property type="project" value="UniProtKB-ARBA"/>
</dbReference>
<evidence type="ECO:0000259" key="4">
    <source>
        <dbReference type="Pfam" id="PF00724"/>
    </source>
</evidence>